<dbReference type="PANTHER" id="PTHR37299:SF1">
    <property type="entry name" value="STAGE 0 SPORULATION PROTEIN A HOMOLOG"/>
    <property type="match status" value="1"/>
</dbReference>
<evidence type="ECO:0000259" key="3">
    <source>
        <dbReference type="PROSITE" id="PS50930"/>
    </source>
</evidence>
<sequence length="251" mass="28965">MTYNCLIVDDNEIERDAIEMHLKRIPSLNIIAACRNGIEAAQILTTAAVDIVYSDIDMPELSGLDLLKSLKKQPLFIFITSFSEYAAESFNLDALDFIVKPATFERILKATNKAIEYIELRKLVDKLPVENLNDDNKDEDDFFFFRETKGITKLKYSDVIYIESMGDFSKLFTHSDRHVILVSLKNLEKQLPSKIFKRVHKQYIININHIVTLTNHEVHLANNFLVPISASNRQELLEKSIDKKILSRFLK</sequence>
<dbReference type="RefSeq" id="WP_379081115.1">
    <property type="nucleotide sequence ID" value="NZ_JBHULL010000015.1"/>
</dbReference>
<reference evidence="5" key="1">
    <citation type="journal article" date="2019" name="Int. J. Syst. Evol. Microbiol.">
        <title>The Global Catalogue of Microorganisms (GCM) 10K type strain sequencing project: providing services to taxonomists for standard genome sequencing and annotation.</title>
        <authorList>
            <consortium name="The Broad Institute Genomics Platform"/>
            <consortium name="The Broad Institute Genome Sequencing Center for Infectious Disease"/>
            <person name="Wu L."/>
            <person name="Ma J."/>
        </authorList>
    </citation>
    <scope>NUCLEOTIDE SEQUENCE [LARGE SCALE GENOMIC DNA]</scope>
    <source>
        <strain evidence="5">KCTC 42866</strain>
    </source>
</reference>
<dbReference type="Gene3D" id="3.40.50.2300">
    <property type="match status" value="1"/>
</dbReference>
<evidence type="ECO:0000313" key="4">
    <source>
        <dbReference type="EMBL" id="MFD2584257.1"/>
    </source>
</evidence>
<dbReference type="Proteomes" id="UP001597461">
    <property type="component" value="Unassembled WGS sequence"/>
</dbReference>
<dbReference type="SUPFAM" id="SSF52172">
    <property type="entry name" value="CheY-like"/>
    <property type="match status" value="1"/>
</dbReference>
<gene>
    <name evidence="4" type="ORF">ACFSR6_17265</name>
</gene>
<feature type="modified residue" description="4-aspartylphosphate" evidence="1">
    <location>
        <position position="55"/>
    </location>
</feature>
<dbReference type="EMBL" id="JBHULL010000015">
    <property type="protein sequence ID" value="MFD2584257.1"/>
    <property type="molecule type" value="Genomic_DNA"/>
</dbReference>
<dbReference type="Gene3D" id="2.40.50.1020">
    <property type="entry name" value="LytTr DNA-binding domain"/>
    <property type="match status" value="1"/>
</dbReference>
<proteinExistence type="predicted"/>
<comment type="caution">
    <text evidence="4">The sequence shown here is derived from an EMBL/GenBank/DDBJ whole genome shotgun (WGS) entry which is preliminary data.</text>
</comment>
<dbReference type="InterPro" id="IPR001789">
    <property type="entry name" value="Sig_transdc_resp-reg_receiver"/>
</dbReference>
<keyword evidence="5" id="KW-1185">Reference proteome</keyword>
<feature type="domain" description="Response regulatory" evidence="2">
    <location>
        <begin position="4"/>
        <end position="115"/>
    </location>
</feature>
<dbReference type="PROSITE" id="PS50110">
    <property type="entry name" value="RESPONSE_REGULATORY"/>
    <property type="match status" value="1"/>
</dbReference>
<dbReference type="Pfam" id="PF04397">
    <property type="entry name" value="LytTR"/>
    <property type="match status" value="1"/>
</dbReference>
<accession>A0ABW5MMF4</accession>
<dbReference type="SMART" id="SM00850">
    <property type="entry name" value="LytTR"/>
    <property type="match status" value="1"/>
</dbReference>
<organism evidence="4 5">
    <name type="scientific">Pedobacter vanadiisoli</name>
    <dbReference type="NCBI Taxonomy" id="1761975"/>
    <lineage>
        <taxon>Bacteria</taxon>
        <taxon>Pseudomonadati</taxon>
        <taxon>Bacteroidota</taxon>
        <taxon>Sphingobacteriia</taxon>
        <taxon>Sphingobacteriales</taxon>
        <taxon>Sphingobacteriaceae</taxon>
        <taxon>Pedobacter</taxon>
    </lineage>
</organism>
<evidence type="ECO:0000313" key="5">
    <source>
        <dbReference type="Proteomes" id="UP001597461"/>
    </source>
</evidence>
<dbReference type="PROSITE" id="PS50930">
    <property type="entry name" value="HTH_LYTTR"/>
    <property type="match status" value="1"/>
</dbReference>
<keyword evidence="1" id="KW-0597">Phosphoprotein</keyword>
<dbReference type="PANTHER" id="PTHR37299">
    <property type="entry name" value="TRANSCRIPTIONAL REGULATOR-RELATED"/>
    <property type="match status" value="1"/>
</dbReference>
<dbReference type="InterPro" id="IPR046947">
    <property type="entry name" value="LytR-like"/>
</dbReference>
<dbReference type="SMART" id="SM00448">
    <property type="entry name" value="REC"/>
    <property type="match status" value="1"/>
</dbReference>
<evidence type="ECO:0000256" key="1">
    <source>
        <dbReference type="PROSITE-ProRule" id="PRU00169"/>
    </source>
</evidence>
<dbReference type="InterPro" id="IPR007492">
    <property type="entry name" value="LytTR_DNA-bd_dom"/>
</dbReference>
<protein>
    <submittedName>
        <fullName evidence="4">LytR/AlgR family response regulator transcription factor</fullName>
    </submittedName>
</protein>
<feature type="domain" description="HTH LytTR-type" evidence="3">
    <location>
        <begin position="143"/>
        <end position="242"/>
    </location>
</feature>
<dbReference type="InterPro" id="IPR011006">
    <property type="entry name" value="CheY-like_superfamily"/>
</dbReference>
<dbReference type="Pfam" id="PF00072">
    <property type="entry name" value="Response_reg"/>
    <property type="match status" value="1"/>
</dbReference>
<evidence type="ECO:0000259" key="2">
    <source>
        <dbReference type="PROSITE" id="PS50110"/>
    </source>
</evidence>
<name>A0ABW5MMF4_9SPHI</name>